<dbReference type="VEuPathDB" id="TrichDB:TVAG_267630"/>
<accession>A2DLB3</accession>
<evidence type="ECO:0000256" key="4">
    <source>
        <dbReference type="ARBA" id="ARBA00022927"/>
    </source>
</evidence>
<keyword evidence="8" id="KW-1185">Reference proteome</keyword>
<comment type="similarity">
    <text evidence="2">Belongs to the adaptor complexes large subunit family.</text>
</comment>
<dbReference type="InterPro" id="IPR012295">
    <property type="entry name" value="TBP_dom_sf"/>
</dbReference>
<feature type="domain" description="Beta-adaptin appendage C-terminal subdomain" evidence="6">
    <location>
        <begin position="702"/>
        <end position="807"/>
    </location>
</feature>
<keyword evidence="3" id="KW-0813">Transport</keyword>
<dbReference type="GO" id="GO:0006886">
    <property type="term" value="P:intracellular protein transport"/>
    <property type="evidence" value="ECO:0007669"/>
    <property type="project" value="InterPro"/>
</dbReference>
<dbReference type="PANTHER" id="PTHR11134">
    <property type="entry name" value="ADAPTOR COMPLEX SUBUNIT BETA FAMILY MEMBER"/>
    <property type="match status" value="1"/>
</dbReference>
<dbReference type="InterPro" id="IPR013037">
    <property type="entry name" value="Clathrin_b-adaptin_app_Ig-like"/>
</dbReference>
<proteinExistence type="inferred from homology"/>
<dbReference type="InterPro" id="IPR015151">
    <property type="entry name" value="B-adaptin_app_sub_C"/>
</dbReference>
<dbReference type="Pfam" id="PF09066">
    <property type="entry name" value="B2-adapt-app_C"/>
    <property type="match status" value="1"/>
</dbReference>
<comment type="subcellular location">
    <subcellularLocation>
        <location evidence="1">Endomembrane system</location>
    </subcellularLocation>
</comment>
<gene>
    <name evidence="7" type="ORF">TVAG_267630</name>
</gene>
<name>A2DLB3_TRIV3</name>
<dbReference type="InParanoid" id="A2DLB3"/>
<dbReference type="InterPro" id="IPR026739">
    <property type="entry name" value="AP_beta"/>
</dbReference>
<organism evidence="7 8">
    <name type="scientific">Trichomonas vaginalis (strain ATCC PRA-98 / G3)</name>
    <dbReference type="NCBI Taxonomy" id="412133"/>
    <lineage>
        <taxon>Eukaryota</taxon>
        <taxon>Metamonada</taxon>
        <taxon>Parabasalia</taxon>
        <taxon>Trichomonadida</taxon>
        <taxon>Trichomonadidae</taxon>
        <taxon>Trichomonas</taxon>
    </lineage>
</organism>
<dbReference type="Gene3D" id="2.60.40.1150">
    <property type="match status" value="1"/>
</dbReference>
<dbReference type="Gene3D" id="3.30.310.10">
    <property type="entry name" value="TATA-Binding Protein"/>
    <property type="match status" value="1"/>
</dbReference>
<dbReference type="GO" id="GO:0012505">
    <property type="term" value="C:endomembrane system"/>
    <property type="evidence" value="ECO:0007669"/>
    <property type="project" value="UniProtKB-SubCell"/>
</dbReference>
<dbReference type="KEGG" id="tva:5464249"/>
<sequence length="807" mass="91574">MSNAKTELSETIEKLRSSDEKVALEGLKQLLVLHAQGEDLSSFYKDIALIIPGKSPTIRRYRNIILGDSYTGIGTILADFQSDNYLLQSLSVKRAGLVITAESGDVLIPIIFEAAVSEHPHLRAAAAFAIQKLEKNDTTLIELYKLDQLLMNLLDDPVINVSANAASVMIEINNSRAKPLFVFPFNAIDKLTKAILDATEWCRIQILNLVTAYQFKDKEECFKIIENMQPHLFNANSAVTIGVIRNIIKCFPIIADIPTITSYLQSFIPPLLKLLSASSETKFVVLRQFLILIQNFRLFFIENLNVSSFFCRKEDEKYIQLAKLEVIKLLTHPKNVDTIIDELQNYAKSKNESLGRESVLELGRIAVTFNQSTEKIVSILQTLLKDSSIVIKDTAISVAINIIRPDLSQYFELANKILELPYDEIEDQQTKSALAWLAGECVIYTEIQYSYDIISELAECFMDETTPVKLSILAAIAKFYIVNPGENYNLFAKVFSLATMEEKDPEVRDRAYSYMVILGKHKDIADRIFFRNDTYNIEVPPLENKKLSVELIKNLGSIATVLRKFPAEFDRRNKSDDDIIFPLLLERSSSSFDCELRGQFIIDNNGQRFFALSIKNMGNNPLILFMVSFNVNTLGFTPAAFTALPKIEAKQSSLTMIPVISSAAFVDKNNFTNVIKIEMKVDRPKRISFTCETPLKFLLEPIEHGKINREEFNRVWPTLNSNDETSFVIREAKVNNPEKIKSELEKERVFFFAKKDASLFFSGRTVNDDLFFLIVLMSAENACKISLRMKHQEMRSLILGLITGLFK</sequence>
<dbReference type="eggNOG" id="KOG1061">
    <property type="taxonomic scope" value="Eukaryota"/>
</dbReference>
<dbReference type="GO" id="GO:0016192">
    <property type="term" value="P:vesicle-mediated transport"/>
    <property type="evidence" value="ECO:0000318"/>
    <property type="project" value="GO_Central"/>
</dbReference>
<dbReference type="SUPFAM" id="SSF48371">
    <property type="entry name" value="ARM repeat"/>
    <property type="match status" value="1"/>
</dbReference>
<dbReference type="Gene3D" id="1.25.10.10">
    <property type="entry name" value="Leucine-rich Repeat Variant"/>
    <property type="match status" value="1"/>
</dbReference>
<dbReference type="Pfam" id="PF01602">
    <property type="entry name" value="Adaptin_N"/>
    <property type="match status" value="1"/>
</dbReference>
<dbReference type="InterPro" id="IPR013041">
    <property type="entry name" value="Clathrin_app_Ig-like_sf"/>
</dbReference>
<evidence type="ECO:0000313" key="8">
    <source>
        <dbReference type="Proteomes" id="UP000001542"/>
    </source>
</evidence>
<dbReference type="InterPro" id="IPR002553">
    <property type="entry name" value="Clathrin/coatomer_adapt-like_N"/>
</dbReference>
<dbReference type="STRING" id="5722.A2DLB3"/>
<evidence type="ECO:0000313" key="7">
    <source>
        <dbReference type="EMBL" id="EAY18731.1"/>
    </source>
</evidence>
<evidence type="ECO:0000259" key="6">
    <source>
        <dbReference type="SMART" id="SM01020"/>
    </source>
</evidence>
<reference evidence="7" key="2">
    <citation type="journal article" date="2007" name="Science">
        <title>Draft genome sequence of the sexually transmitted pathogen Trichomonas vaginalis.</title>
        <authorList>
            <person name="Carlton J.M."/>
            <person name="Hirt R.P."/>
            <person name="Silva J.C."/>
            <person name="Delcher A.L."/>
            <person name="Schatz M."/>
            <person name="Zhao Q."/>
            <person name="Wortman J.R."/>
            <person name="Bidwell S.L."/>
            <person name="Alsmark U.C.M."/>
            <person name="Besteiro S."/>
            <person name="Sicheritz-Ponten T."/>
            <person name="Noel C.J."/>
            <person name="Dacks J.B."/>
            <person name="Foster P.G."/>
            <person name="Simillion C."/>
            <person name="Van de Peer Y."/>
            <person name="Miranda-Saavedra D."/>
            <person name="Barton G.J."/>
            <person name="Westrop G.D."/>
            <person name="Mueller S."/>
            <person name="Dessi D."/>
            <person name="Fiori P.L."/>
            <person name="Ren Q."/>
            <person name="Paulsen I."/>
            <person name="Zhang H."/>
            <person name="Bastida-Corcuera F.D."/>
            <person name="Simoes-Barbosa A."/>
            <person name="Brown M.T."/>
            <person name="Hayes R.D."/>
            <person name="Mukherjee M."/>
            <person name="Okumura C.Y."/>
            <person name="Schneider R."/>
            <person name="Smith A.J."/>
            <person name="Vanacova S."/>
            <person name="Villalvazo M."/>
            <person name="Haas B.J."/>
            <person name="Pertea M."/>
            <person name="Feldblyum T.V."/>
            <person name="Utterback T.R."/>
            <person name="Shu C.L."/>
            <person name="Osoegawa K."/>
            <person name="de Jong P.J."/>
            <person name="Hrdy I."/>
            <person name="Horvathova L."/>
            <person name="Zubacova Z."/>
            <person name="Dolezal P."/>
            <person name="Malik S.B."/>
            <person name="Logsdon J.M. Jr."/>
            <person name="Henze K."/>
            <person name="Gupta A."/>
            <person name="Wang C.C."/>
            <person name="Dunne R.L."/>
            <person name="Upcroft J.A."/>
            <person name="Upcroft P."/>
            <person name="White O."/>
            <person name="Salzberg S.L."/>
            <person name="Tang P."/>
            <person name="Chiu C.-H."/>
            <person name="Lee Y.-S."/>
            <person name="Embley T.M."/>
            <person name="Coombs G.H."/>
            <person name="Mottram J.C."/>
            <person name="Tachezy J."/>
            <person name="Fraser-Liggett C.M."/>
            <person name="Johnson P.J."/>
        </authorList>
    </citation>
    <scope>NUCLEOTIDE SEQUENCE [LARGE SCALE GENOMIC DNA]</scope>
    <source>
        <strain evidence="7">G3</strain>
    </source>
</reference>
<dbReference type="GO" id="GO:0030131">
    <property type="term" value="C:clathrin adaptor complex"/>
    <property type="evidence" value="ECO:0007669"/>
    <property type="project" value="InterPro"/>
</dbReference>
<dbReference type="SUPFAM" id="SSF55711">
    <property type="entry name" value="Subdomain of clathrin and coatomer appendage domain"/>
    <property type="match status" value="1"/>
</dbReference>
<dbReference type="SUPFAM" id="SSF49348">
    <property type="entry name" value="Clathrin adaptor appendage domain"/>
    <property type="match status" value="1"/>
</dbReference>
<keyword evidence="5" id="KW-0472">Membrane</keyword>
<dbReference type="RefSeq" id="XP_001579717.1">
    <property type="nucleotide sequence ID" value="XM_001579667.1"/>
</dbReference>
<dbReference type="VEuPathDB" id="TrichDB:TVAGG3_0714650"/>
<evidence type="ECO:0000256" key="1">
    <source>
        <dbReference type="ARBA" id="ARBA00004308"/>
    </source>
</evidence>
<dbReference type="SMR" id="A2DLB3"/>
<dbReference type="Proteomes" id="UP000001542">
    <property type="component" value="Unassembled WGS sequence"/>
</dbReference>
<evidence type="ECO:0000256" key="2">
    <source>
        <dbReference type="ARBA" id="ARBA00006613"/>
    </source>
</evidence>
<keyword evidence="4" id="KW-0653">Protein transport</keyword>
<dbReference type="InterPro" id="IPR011989">
    <property type="entry name" value="ARM-like"/>
</dbReference>
<protein>
    <submittedName>
        <fullName evidence="7">Adaptin N terminal region family protein</fullName>
    </submittedName>
</protein>
<dbReference type="SMART" id="SM01020">
    <property type="entry name" value="B2-adapt-app_C"/>
    <property type="match status" value="1"/>
</dbReference>
<dbReference type="InterPro" id="IPR009028">
    <property type="entry name" value="Coatomer/calthrin_app_sub_C"/>
</dbReference>
<dbReference type="AlphaFoldDB" id="A2DLB3"/>
<dbReference type="InterPro" id="IPR016024">
    <property type="entry name" value="ARM-type_fold"/>
</dbReference>
<dbReference type="FunFam" id="2.60.40.1150:FF:000002">
    <property type="entry name" value="Beta-adaptin-like protein C"/>
    <property type="match status" value="1"/>
</dbReference>
<dbReference type="EMBL" id="DS113215">
    <property type="protein sequence ID" value="EAY18731.1"/>
    <property type="molecule type" value="Genomic_DNA"/>
</dbReference>
<evidence type="ECO:0000256" key="3">
    <source>
        <dbReference type="ARBA" id="ARBA00022448"/>
    </source>
</evidence>
<evidence type="ECO:0000256" key="5">
    <source>
        <dbReference type="ARBA" id="ARBA00023136"/>
    </source>
</evidence>
<reference evidence="7" key="1">
    <citation type="submission" date="2006-10" db="EMBL/GenBank/DDBJ databases">
        <authorList>
            <person name="Amadeo P."/>
            <person name="Zhao Q."/>
            <person name="Wortman J."/>
            <person name="Fraser-Liggett C."/>
            <person name="Carlton J."/>
        </authorList>
    </citation>
    <scope>NUCLEOTIDE SEQUENCE</scope>
    <source>
        <strain evidence="7">G3</strain>
    </source>
</reference>